<dbReference type="Pfam" id="PF14522">
    <property type="entry name" value="Cytochrome_C7"/>
    <property type="match status" value="1"/>
</dbReference>
<protein>
    <recommendedName>
        <fullName evidence="1">Cytochrome c7-like domain-containing protein</fullName>
    </recommendedName>
</protein>
<dbReference type="EMBL" id="CP064781">
    <property type="protein sequence ID" value="QRJ62404.1"/>
    <property type="molecule type" value="Genomic_DNA"/>
</dbReference>
<evidence type="ECO:0000259" key="1">
    <source>
        <dbReference type="Pfam" id="PF14522"/>
    </source>
</evidence>
<dbReference type="Gene3D" id="3.90.10.10">
    <property type="entry name" value="Cytochrome C3"/>
    <property type="match status" value="1"/>
</dbReference>
<proteinExistence type="predicted"/>
<dbReference type="SUPFAM" id="SSF48695">
    <property type="entry name" value="Multiheme cytochromes"/>
    <property type="match status" value="1"/>
</dbReference>
<dbReference type="InterPro" id="IPR036280">
    <property type="entry name" value="Multihaem_cyt_sf"/>
</dbReference>
<keyword evidence="3" id="KW-1185">Reference proteome</keyword>
<dbReference type="RefSeq" id="WP_203385936.1">
    <property type="nucleotide sequence ID" value="NZ_CP064781.1"/>
</dbReference>
<evidence type="ECO:0000313" key="2">
    <source>
        <dbReference type="EMBL" id="QRJ62404.1"/>
    </source>
</evidence>
<sequence length="211" mass="23640">MNPFRRRRPSLLLTGLSGFLFLLLATGDGHAFLRAVKPAADAAAPASVPAAAAPATETHQARRILDQQQFYDEANPDRNKLQRIEEATRHLPYDAVGFPDWMRALREARITPRYNLRGDARPELLDLDIVMKNTKEMPNVRFPHLSHTLWLACSNCHPAPFKAQKGANPIRMADIFRGEYCGMCHDRVAFITFYSCNRCHSVPAGTNAASQ</sequence>
<reference evidence="2" key="1">
    <citation type="submission" date="2020-11" db="EMBL/GenBank/DDBJ databases">
        <title>Azospira restricta DSM 18626 genome sequence.</title>
        <authorList>
            <person name="Moe W.M."/>
        </authorList>
    </citation>
    <scope>NUCLEOTIDE SEQUENCE</scope>
    <source>
        <strain evidence="2">DSM 18626</strain>
    </source>
</reference>
<name>A0A974PWB5_9RHOO</name>
<dbReference type="InterPro" id="IPR026352">
    <property type="entry name" value="Nanowire_3heme"/>
</dbReference>
<accession>A0A974PWB5</accession>
<dbReference type="KEGG" id="ares:IWH25_11435"/>
<organism evidence="2 3">
    <name type="scientific">Azospira restricta</name>
    <dbReference type="NCBI Taxonomy" id="404405"/>
    <lineage>
        <taxon>Bacteria</taxon>
        <taxon>Pseudomonadati</taxon>
        <taxon>Pseudomonadota</taxon>
        <taxon>Betaproteobacteria</taxon>
        <taxon>Rhodocyclales</taxon>
        <taxon>Rhodocyclaceae</taxon>
        <taxon>Azospira</taxon>
    </lineage>
</organism>
<gene>
    <name evidence="2" type="ORF">IWH25_11435</name>
</gene>
<dbReference type="AlphaFoldDB" id="A0A974PWB5"/>
<dbReference type="InterPro" id="IPR029467">
    <property type="entry name" value="Cyt_c7-like"/>
</dbReference>
<evidence type="ECO:0000313" key="3">
    <source>
        <dbReference type="Proteomes" id="UP000663444"/>
    </source>
</evidence>
<dbReference type="NCBIfam" id="TIGR04257">
    <property type="entry name" value="nanowire_3heme"/>
    <property type="match status" value="1"/>
</dbReference>
<feature type="domain" description="Cytochrome c7-like" evidence="1">
    <location>
        <begin position="140"/>
        <end position="201"/>
    </location>
</feature>
<dbReference type="Proteomes" id="UP000663444">
    <property type="component" value="Chromosome"/>
</dbReference>